<feature type="domain" description="Magnetosome protein MamS/MamX" evidence="1">
    <location>
        <begin position="27"/>
        <end position="98"/>
    </location>
</feature>
<dbReference type="EMBL" id="DTHO01000022">
    <property type="protein sequence ID" value="HGG99267.1"/>
    <property type="molecule type" value="Genomic_DNA"/>
</dbReference>
<accession>A0A7C4ELX5</accession>
<organism evidence="2">
    <name type="scientific">Thermodesulfovibrio aggregans</name>
    <dbReference type="NCBI Taxonomy" id="86166"/>
    <lineage>
        <taxon>Bacteria</taxon>
        <taxon>Pseudomonadati</taxon>
        <taxon>Nitrospirota</taxon>
        <taxon>Thermodesulfovibrionia</taxon>
        <taxon>Thermodesulfovibrionales</taxon>
        <taxon>Thermodesulfovibrionaceae</taxon>
        <taxon>Thermodesulfovibrio</taxon>
    </lineage>
</organism>
<protein>
    <recommendedName>
        <fullName evidence="1">Magnetosome protein MamS/MamX domain-containing protein</fullName>
    </recommendedName>
</protein>
<dbReference type="InterPro" id="IPR058837">
    <property type="entry name" value="MamS_MamX_dom"/>
</dbReference>
<dbReference type="Pfam" id="PF26390">
    <property type="entry name" value="MamS_MamX"/>
    <property type="match status" value="1"/>
</dbReference>
<dbReference type="AlphaFoldDB" id="A0A7C4ELX5"/>
<gene>
    <name evidence="2" type="ORF">ENV75_02295</name>
</gene>
<proteinExistence type="predicted"/>
<comment type="caution">
    <text evidence="2">The sequence shown here is derived from an EMBL/GenBank/DDBJ whole genome shotgun (WGS) entry which is preliminary data.</text>
</comment>
<reference evidence="2" key="1">
    <citation type="journal article" date="2020" name="mSystems">
        <title>Genome- and Community-Level Interaction Insights into Carbon Utilization and Element Cycling Functions of Hydrothermarchaeota in Hydrothermal Sediment.</title>
        <authorList>
            <person name="Zhou Z."/>
            <person name="Liu Y."/>
            <person name="Xu W."/>
            <person name="Pan J."/>
            <person name="Luo Z.H."/>
            <person name="Li M."/>
        </authorList>
    </citation>
    <scope>NUCLEOTIDE SEQUENCE [LARGE SCALE GENOMIC DNA]</scope>
    <source>
        <strain evidence="2">SpSt-788</strain>
    </source>
</reference>
<evidence type="ECO:0000259" key="1">
    <source>
        <dbReference type="Pfam" id="PF26390"/>
    </source>
</evidence>
<name>A0A7C4ELX5_9BACT</name>
<sequence length="133" mass="15411">MILIITGTVAYAQEWVESYDPNTEIAIKGKIAEIIQRDKGPVVIGVIKHDKIYHVITAPRWYVEQEKIEFNLGDEVVVHGAKFFSKKGELFIIARSIHNILTGKIYSFRDEHMKPCWRGGNQHGKKYWKFIPQ</sequence>
<evidence type="ECO:0000313" key="2">
    <source>
        <dbReference type="EMBL" id="HGG99267.1"/>
    </source>
</evidence>